<proteinExistence type="predicted"/>
<dbReference type="Proteomes" id="UP000230002">
    <property type="component" value="Unassembled WGS sequence"/>
</dbReference>
<dbReference type="SUPFAM" id="SSF63724">
    <property type="entry name" value="Cytolysin/lectin"/>
    <property type="match status" value="1"/>
</dbReference>
<keyword evidence="2" id="KW-1185">Reference proteome</keyword>
<dbReference type="Pfam" id="PF07367">
    <property type="entry name" value="FB_lectin"/>
    <property type="match status" value="1"/>
</dbReference>
<evidence type="ECO:0000313" key="1">
    <source>
        <dbReference type="EMBL" id="PIL28296.1"/>
    </source>
</evidence>
<dbReference type="InterPro" id="IPR015926">
    <property type="entry name" value="Cytolysin/lectin"/>
</dbReference>
<dbReference type="AlphaFoldDB" id="A0A2G8S3E4"/>
<dbReference type="STRING" id="1077348.A0A2G8S3E4"/>
<gene>
    <name evidence="1" type="ORF">GSI_09585</name>
</gene>
<evidence type="ECO:0008006" key="3">
    <source>
        <dbReference type="Google" id="ProtNLM"/>
    </source>
</evidence>
<name>A0A2G8S3E4_9APHY</name>
<dbReference type="InterPro" id="IPR009960">
    <property type="entry name" value="Fruit_body_lectin_fun"/>
</dbReference>
<accession>A0A2G8S3E4</accession>
<dbReference type="OrthoDB" id="2794201at2759"/>
<dbReference type="EMBL" id="AYKW01000025">
    <property type="protein sequence ID" value="PIL28296.1"/>
    <property type="molecule type" value="Genomic_DNA"/>
</dbReference>
<organism evidence="1 2">
    <name type="scientific">Ganoderma sinense ZZ0214-1</name>
    <dbReference type="NCBI Taxonomy" id="1077348"/>
    <lineage>
        <taxon>Eukaryota</taxon>
        <taxon>Fungi</taxon>
        <taxon>Dikarya</taxon>
        <taxon>Basidiomycota</taxon>
        <taxon>Agaricomycotina</taxon>
        <taxon>Agaricomycetes</taxon>
        <taxon>Polyporales</taxon>
        <taxon>Polyporaceae</taxon>
        <taxon>Ganoderma</taxon>
    </lineage>
</organism>
<evidence type="ECO:0000313" key="2">
    <source>
        <dbReference type="Proteomes" id="UP000230002"/>
    </source>
</evidence>
<reference evidence="1 2" key="1">
    <citation type="journal article" date="2015" name="Sci. Rep.">
        <title>Chromosome-level genome map provides insights into diverse defense mechanisms in the medicinal fungus Ganoderma sinense.</title>
        <authorList>
            <person name="Zhu Y."/>
            <person name="Xu J."/>
            <person name="Sun C."/>
            <person name="Zhou S."/>
            <person name="Xu H."/>
            <person name="Nelson D.R."/>
            <person name="Qian J."/>
            <person name="Song J."/>
            <person name="Luo H."/>
            <person name="Xiang L."/>
            <person name="Li Y."/>
            <person name="Xu Z."/>
            <person name="Ji A."/>
            <person name="Wang L."/>
            <person name="Lu S."/>
            <person name="Hayward A."/>
            <person name="Sun W."/>
            <person name="Li X."/>
            <person name="Schwartz D.C."/>
            <person name="Wang Y."/>
            <person name="Chen S."/>
        </authorList>
    </citation>
    <scope>NUCLEOTIDE SEQUENCE [LARGE SCALE GENOMIC DNA]</scope>
    <source>
        <strain evidence="1 2">ZZ0214-1</strain>
    </source>
</reference>
<dbReference type="SMR" id="A0A2G8S3E4"/>
<sequence length="141" mass="15319">MAYVITARLFQCNPTLCATLVEQTCQVNASWAECKGAYVLSMTGSGTSGTLRFNLANGEYILVGLGVHNYKRWCDVKTAVDPSNSTGMTIHPKYYQEGTDENAMIWKQLAQYSVKSAKGTTCSVSYSVADGNNLVADIVIQ</sequence>
<protein>
    <recommendedName>
        <fullName evidence="3">Lectin</fullName>
    </recommendedName>
</protein>
<comment type="caution">
    <text evidence="1">The sequence shown here is derived from an EMBL/GenBank/DDBJ whole genome shotgun (WGS) entry which is preliminary data.</text>
</comment>
<dbReference type="Gene3D" id="2.60.270.20">
    <property type="entry name" value="Cytolysin/lectin"/>
    <property type="match status" value="1"/>
</dbReference>